<evidence type="ECO:0000313" key="3">
    <source>
        <dbReference type="EMBL" id="CAK9876286.1"/>
    </source>
</evidence>
<accession>A0ABP1BKZ7</accession>
<dbReference type="Pfam" id="PF25103">
    <property type="entry name" value="DUF7811"/>
    <property type="match status" value="1"/>
</dbReference>
<dbReference type="PANTHER" id="PTHR36739:SF1">
    <property type="entry name" value="D-TAGATOSE-1,6-BISPHOSPHATE ALDOLASE SUBUNIT"/>
    <property type="match status" value="1"/>
</dbReference>
<feature type="region of interest" description="Disordered" evidence="1">
    <location>
        <begin position="57"/>
        <end position="128"/>
    </location>
</feature>
<proteinExistence type="predicted"/>
<dbReference type="PANTHER" id="PTHR36739">
    <property type="entry name" value="D-TAGATOSE-1,6-BISPHOSPHATE ALDOLASE SUBUNIT"/>
    <property type="match status" value="1"/>
</dbReference>
<evidence type="ECO:0000313" key="4">
    <source>
        <dbReference type="Proteomes" id="UP001497522"/>
    </source>
</evidence>
<protein>
    <recommendedName>
        <fullName evidence="2">DUF7811 domain-containing protein</fullName>
    </recommendedName>
</protein>
<dbReference type="Proteomes" id="UP001497522">
    <property type="component" value="Chromosome 5"/>
</dbReference>
<reference evidence="3" key="1">
    <citation type="submission" date="2024-03" db="EMBL/GenBank/DDBJ databases">
        <authorList>
            <consortium name="ELIXIR-Norway"/>
            <consortium name="Elixir Norway"/>
        </authorList>
    </citation>
    <scope>NUCLEOTIDE SEQUENCE</scope>
</reference>
<evidence type="ECO:0000259" key="2">
    <source>
        <dbReference type="Pfam" id="PF25103"/>
    </source>
</evidence>
<dbReference type="InterPro" id="IPR056713">
    <property type="entry name" value="DUF7811"/>
</dbReference>
<organism evidence="3 4">
    <name type="scientific">Sphagnum jensenii</name>
    <dbReference type="NCBI Taxonomy" id="128206"/>
    <lineage>
        <taxon>Eukaryota</taxon>
        <taxon>Viridiplantae</taxon>
        <taxon>Streptophyta</taxon>
        <taxon>Embryophyta</taxon>
        <taxon>Bryophyta</taxon>
        <taxon>Sphagnophytina</taxon>
        <taxon>Sphagnopsida</taxon>
        <taxon>Sphagnales</taxon>
        <taxon>Sphagnaceae</taxon>
        <taxon>Sphagnum</taxon>
    </lineage>
</organism>
<sequence length="308" mass="34063">MAAGCCLQLMICYPYETQSQLRTRVSASWNSSSSSFSTSRSIHSLIGKTGICSPRIRVGRSSSCDQRQQQQQHKQHKHGAIAGGGARREGKSRKMRVYAQAGRDSSSSSSSSNPNDAGGGEEGRLPWSSRDEFGLYPWDPSWGDLESMDSYWYQEDTVTLFTTDGLVQIGGSLRRISPESKQARLRALSRQRRYREEDYMDPQQGLCLGAIFDIAATNGLDMGRRFCVCGFCRSIEMLNDVVQDTVLEQGGKVVVAEKGSTGGLQEKLSMTVAMPLLWGVPPAVDTLHYAIRSGGGIVERTYRCWEFL</sequence>
<name>A0ABP1BKZ7_9BRYO</name>
<keyword evidence="4" id="KW-1185">Reference proteome</keyword>
<feature type="domain" description="DUF7811" evidence="2">
    <location>
        <begin position="188"/>
        <end position="308"/>
    </location>
</feature>
<evidence type="ECO:0000256" key="1">
    <source>
        <dbReference type="SAM" id="MobiDB-lite"/>
    </source>
</evidence>
<dbReference type="EMBL" id="OZ023706">
    <property type="protein sequence ID" value="CAK9876286.1"/>
    <property type="molecule type" value="Genomic_DNA"/>
</dbReference>
<gene>
    <name evidence="3" type="ORF">CSSPJE1EN2_LOCUS18508</name>
</gene>